<dbReference type="InterPro" id="IPR011662">
    <property type="entry name" value="Secretin/TonB_short_N"/>
</dbReference>
<dbReference type="GO" id="GO:0009279">
    <property type="term" value="C:cell outer membrane"/>
    <property type="evidence" value="ECO:0007669"/>
    <property type="project" value="UniProtKB-SubCell"/>
</dbReference>
<evidence type="ECO:0000256" key="12">
    <source>
        <dbReference type="RuleBase" id="RU003357"/>
    </source>
</evidence>
<gene>
    <name evidence="13" type="ORF">C0V82_21085</name>
</gene>
<evidence type="ECO:0000256" key="9">
    <source>
        <dbReference type="ARBA" id="ARBA00023136"/>
    </source>
</evidence>
<keyword evidence="7" id="KW-0406">Ion transport</keyword>
<keyword evidence="5 11" id="KW-0812">Transmembrane</keyword>
<evidence type="ECO:0000256" key="1">
    <source>
        <dbReference type="ARBA" id="ARBA00004571"/>
    </source>
</evidence>
<accession>A0A2K9NI80</accession>
<dbReference type="InterPro" id="IPR012910">
    <property type="entry name" value="Plug_dom"/>
</dbReference>
<dbReference type="GO" id="GO:0006826">
    <property type="term" value="P:iron ion transport"/>
    <property type="evidence" value="ECO:0007669"/>
    <property type="project" value="UniProtKB-KW"/>
</dbReference>
<dbReference type="Pfam" id="PF00593">
    <property type="entry name" value="TonB_dep_Rec_b-barrel"/>
    <property type="match status" value="1"/>
</dbReference>
<evidence type="ECO:0000313" key="13">
    <source>
        <dbReference type="EMBL" id="AUN32797.1"/>
    </source>
</evidence>
<keyword evidence="9 11" id="KW-0472">Membrane</keyword>
<dbReference type="EMBL" id="CP025612">
    <property type="protein sequence ID" value="AUN32797.1"/>
    <property type="molecule type" value="Genomic_DNA"/>
</dbReference>
<dbReference type="Pfam" id="PF07715">
    <property type="entry name" value="Plug"/>
    <property type="match status" value="1"/>
</dbReference>
<keyword evidence="14" id="KW-1185">Reference proteome</keyword>
<dbReference type="Gene3D" id="3.55.50.30">
    <property type="match status" value="1"/>
</dbReference>
<evidence type="ECO:0000256" key="4">
    <source>
        <dbReference type="ARBA" id="ARBA00022496"/>
    </source>
</evidence>
<dbReference type="PROSITE" id="PS52016">
    <property type="entry name" value="TONB_DEPENDENT_REC_3"/>
    <property type="match status" value="1"/>
</dbReference>
<evidence type="ECO:0000256" key="11">
    <source>
        <dbReference type="PROSITE-ProRule" id="PRU01360"/>
    </source>
</evidence>
<keyword evidence="10 11" id="KW-0998">Cell outer membrane</keyword>
<evidence type="ECO:0000256" key="6">
    <source>
        <dbReference type="ARBA" id="ARBA00023004"/>
    </source>
</evidence>
<dbReference type="InterPro" id="IPR036942">
    <property type="entry name" value="Beta-barrel_TonB_sf"/>
</dbReference>
<evidence type="ECO:0000256" key="2">
    <source>
        <dbReference type="ARBA" id="ARBA00022448"/>
    </source>
</evidence>
<dbReference type="InterPro" id="IPR000531">
    <property type="entry name" value="Beta-barrel_TonB"/>
</dbReference>
<dbReference type="InterPro" id="IPR039426">
    <property type="entry name" value="TonB-dep_rcpt-like"/>
</dbReference>
<evidence type="ECO:0000313" key="14">
    <source>
        <dbReference type="Proteomes" id="UP000234752"/>
    </source>
</evidence>
<keyword evidence="3 11" id="KW-1134">Transmembrane beta strand</keyword>
<evidence type="ECO:0000256" key="8">
    <source>
        <dbReference type="ARBA" id="ARBA00023077"/>
    </source>
</evidence>
<keyword evidence="6" id="KW-0408">Iron</keyword>
<dbReference type="KEGG" id="ncb:C0V82_21085"/>
<dbReference type="PANTHER" id="PTHR32552">
    <property type="entry name" value="FERRICHROME IRON RECEPTOR-RELATED"/>
    <property type="match status" value="1"/>
</dbReference>
<dbReference type="Gene3D" id="2.40.170.20">
    <property type="entry name" value="TonB-dependent receptor, beta-barrel domain"/>
    <property type="match status" value="1"/>
</dbReference>
<comment type="subcellular location">
    <subcellularLocation>
        <location evidence="1 11">Cell outer membrane</location>
        <topology evidence="1 11">Multi-pass membrane protein</topology>
    </subcellularLocation>
</comment>
<dbReference type="SUPFAM" id="SSF56935">
    <property type="entry name" value="Porins"/>
    <property type="match status" value="1"/>
</dbReference>
<keyword evidence="8 12" id="KW-0798">TonB box</keyword>
<dbReference type="PANTHER" id="PTHR32552:SF81">
    <property type="entry name" value="TONB-DEPENDENT OUTER MEMBRANE RECEPTOR"/>
    <property type="match status" value="1"/>
</dbReference>
<comment type="similarity">
    <text evidence="11 12">Belongs to the TonB-dependent receptor family.</text>
</comment>
<proteinExistence type="inferred from homology"/>
<sequence>MRLFPLSALVLSLTALPVLAADQGIAVPAGPLGTALSDLSRQTGISIGGDQILTGRNSPGASGPLTHEQALTRLLAGTGLGFRKVGPDAYRLEPLLVPRLRPAADQSQAASIEPIIVTATKRGASPVDLPVAVGWLTAADLARLGTNNPDAALPLLGGVGSTHLGPGRNKLAIRGLSDSAFTGQTQATVGLYLDNAKVNYNAPDPHLHLIDLDRVEVLRGPQGTLYGGGSIGGILRIVPTPPDLSERSAQVRLSGSLTRDGAPGGGVEAVLNQPLLTDRLAVRLALYADREGGVIDAAGGRRNIDRTDTQGGRLLVAFVPTDDWRLELGGTYQLIDTDDSHYIQGRRGCCTRTAQLAEPHDNDFDEAHVTLTGSLSFADLHSTTAFVRHEIDSFYDASTAVPALAGLPAQPALFHEAQLSRLWTHETRLTSKDDGVSTLNWLSGLYLSRQTANSSRRLNPAAESGTDLWRRDRVDEVKEAALFGELSWRFQPDWTLTAGGRLFHVAQEVEAIARAPAPSVAQAQGYTRETDYTPKLALAWQAWEDTTFYAQMTEGYRPGGINIEEAGPVTGDDYRTARFQTDELWNYEVGTKLSLWQGRLMLDAAIFHARWRNIQTDQLRADGLTVTTNAGDGSNTGIEVTPRLHLGPWRLDATVILNDPELTRVARDFTGSADGGLPGASRFSGSASLSWRGQLTDGMNLLTALDYSHTGRTHLTFTDGISQGPVDLLGGRVTLHGTGGWSLGVALDNILNSDANQFAYGNPFTLGAGPQATPVRPRTVRVSIGWEG</sequence>
<reference evidence="13 14" key="1">
    <citation type="submission" date="2017-12" db="EMBL/GenBank/DDBJ databases">
        <title>Genomes of bacteria within cyanobacterial aggregates.</title>
        <authorList>
            <person name="Cai H."/>
        </authorList>
    </citation>
    <scope>NUCLEOTIDE SEQUENCE [LARGE SCALE GENOMIC DNA]</scope>
    <source>
        <strain evidence="13 14">TH16</strain>
    </source>
</reference>
<name>A0A2K9NI80_9PROT</name>
<keyword evidence="2 11" id="KW-0813">Transport</keyword>
<evidence type="ECO:0000256" key="5">
    <source>
        <dbReference type="ARBA" id="ARBA00022692"/>
    </source>
</evidence>
<dbReference type="RefSeq" id="WP_102114329.1">
    <property type="nucleotide sequence ID" value="NZ_BMGN01000023.1"/>
</dbReference>
<dbReference type="AlphaFoldDB" id="A0A2K9NI80"/>
<evidence type="ECO:0000256" key="10">
    <source>
        <dbReference type="ARBA" id="ARBA00023237"/>
    </source>
</evidence>
<evidence type="ECO:0000256" key="3">
    <source>
        <dbReference type="ARBA" id="ARBA00022452"/>
    </source>
</evidence>
<dbReference type="Proteomes" id="UP000234752">
    <property type="component" value="Chromosome eg_2"/>
</dbReference>
<protein>
    <submittedName>
        <fullName evidence="13">Uncharacterized protein</fullName>
    </submittedName>
</protein>
<evidence type="ECO:0000256" key="7">
    <source>
        <dbReference type="ARBA" id="ARBA00023065"/>
    </source>
</evidence>
<keyword evidence="4" id="KW-0410">Iron transport</keyword>
<organism evidence="13 14">
    <name type="scientific">Niveispirillum cyanobacteriorum</name>
    <dbReference type="NCBI Taxonomy" id="1612173"/>
    <lineage>
        <taxon>Bacteria</taxon>
        <taxon>Pseudomonadati</taxon>
        <taxon>Pseudomonadota</taxon>
        <taxon>Alphaproteobacteria</taxon>
        <taxon>Rhodospirillales</taxon>
        <taxon>Azospirillaceae</taxon>
        <taxon>Niveispirillum</taxon>
    </lineage>
</organism>
<dbReference type="SMART" id="SM00965">
    <property type="entry name" value="STN"/>
    <property type="match status" value="1"/>
</dbReference>
<dbReference type="OrthoDB" id="9760333at2"/>